<dbReference type="AlphaFoldDB" id="A0A2R4MIC3"/>
<dbReference type="PIRSF" id="PIRSF009467">
    <property type="entry name" value="Ureas_acces_UreF"/>
    <property type="match status" value="1"/>
</dbReference>
<sequence length="220" mass="23803">MVKAGRIRMSIDLHRLVAWFSPSFPIGAFSYSHGLENAIENGEVTNGGELASWLEAILINGSGRNDAILIAQSYRADDDERNALSELSLAICAGHERQFESVQQGQAFAKTAGEISGYSITPGPLPTVVGQVAAKYEIGLREVIALYLHSFVSNLVSTAIRLMPIGQTEGQKILHALFEPIEIVSENALNACLDDLGGSCFLADISSMAHETQQPRIFRT</sequence>
<dbReference type="KEGG" id="mmyr:MXMO3_03282"/>
<dbReference type="GO" id="GO:0016151">
    <property type="term" value="F:nickel cation binding"/>
    <property type="evidence" value="ECO:0007669"/>
    <property type="project" value="UniProtKB-UniRule"/>
</dbReference>
<evidence type="ECO:0000256" key="2">
    <source>
        <dbReference type="ARBA" id="ARBA00023186"/>
    </source>
</evidence>
<comment type="subunit">
    <text evidence="3">UreD, UreF and UreG form a complex that acts as a GTP-hydrolysis-dependent molecular chaperone, activating the urease apoprotein by helping to assemble the nickel containing metallocenter of UreC. The UreE protein probably delivers the nickel.</text>
</comment>
<keyword evidence="2 3" id="KW-0143">Chaperone</keyword>
<dbReference type="GO" id="GO:0005737">
    <property type="term" value="C:cytoplasm"/>
    <property type="evidence" value="ECO:0007669"/>
    <property type="project" value="UniProtKB-SubCell"/>
</dbReference>
<dbReference type="STRING" id="1122213.GCA_000423365_00975"/>
<accession>A0A2R4MIC3</accession>
<evidence type="ECO:0000313" key="5">
    <source>
        <dbReference type="Proteomes" id="UP000258927"/>
    </source>
</evidence>
<dbReference type="Proteomes" id="UP000258927">
    <property type="component" value="Chromosome"/>
</dbReference>
<keyword evidence="5" id="KW-1185">Reference proteome</keyword>
<gene>
    <name evidence="3" type="primary">ureF</name>
    <name evidence="4" type="ORF">MXMO3_03282</name>
</gene>
<comment type="subcellular location">
    <subcellularLocation>
        <location evidence="3">Cytoplasm</location>
    </subcellularLocation>
</comment>
<evidence type="ECO:0000313" key="4">
    <source>
        <dbReference type="EMBL" id="AVX05788.1"/>
    </source>
</evidence>
<organism evidence="4 5">
    <name type="scientific">Maritalea myrionectae</name>
    <dbReference type="NCBI Taxonomy" id="454601"/>
    <lineage>
        <taxon>Bacteria</taxon>
        <taxon>Pseudomonadati</taxon>
        <taxon>Pseudomonadota</taxon>
        <taxon>Alphaproteobacteria</taxon>
        <taxon>Hyphomicrobiales</taxon>
        <taxon>Devosiaceae</taxon>
        <taxon>Maritalea</taxon>
    </lineage>
</organism>
<comment type="function">
    <text evidence="3">Required for maturation of urease via the functional incorporation of the urease nickel metallocenter.</text>
</comment>
<evidence type="ECO:0000256" key="1">
    <source>
        <dbReference type="ARBA" id="ARBA00022988"/>
    </source>
</evidence>
<proteinExistence type="inferred from homology"/>
<reference evidence="4 5" key="1">
    <citation type="submission" date="2017-05" db="EMBL/GenBank/DDBJ databases">
        <title>Genome Analysis of Maritalea myrionectae HL2708#5.</title>
        <authorList>
            <consortium name="Cotde Inc.-PKNU"/>
            <person name="Jang D."/>
            <person name="Oh H.-M."/>
        </authorList>
    </citation>
    <scope>NUCLEOTIDE SEQUENCE [LARGE SCALE GENOMIC DNA]</scope>
    <source>
        <strain evidence="4 5">HL2708#5</strain>
    </source>
</reference>
<evidence type="ECO:0000256" key="3">
    <source>
        <dbReference type="HAMAP-Rule" id="MF_01385"/>
    </source>
</evidence>
<protein>
    <recommendedName>
        <fullName evidence="3">Urease accessory protein UreF</fullName>
    </recommendedName>
</protein>
<dbReference type="EMBL" id="CP021330">
    <property type="protein sequence ID" value="AVX05788.1"/>
    <property type="molecule type" value="Genomic_DNA"/>
</dbReference>
<dbReference type="Gene3D" id="1.10.4190.10">
    <property type="entry name" value="Urease accessory protein UreF"/>
    <property type="match status" value="1"/>
</dbReference>
<dbReference type="InterPro" id="IPR002639">
    <property type="entry name" value="UreF"/>
</dbReference>
<dbReference type="HAMAP" id="MF_01385">
    <property type="entry name" value="UreF"/>
    <property type="match status" value="1"/>
</dbReference>
<keyword evidence="3" id="KW-0963">Cytoplasm</keyword>
<dbReference type="PANTHER" id="PTHR33620">
    <property type="entry name" value="UREASE ACCESSORY PROTEIN F"/>
    <property type="match status" value="1"/>
</dbReference>
<dbReference type="Pfam" id="PF01730">
    <property type="entry name" value="UreF"/>
    <property type="match status" value="1"/>
</dbReference>
<comment type="similarity">
    <text evidence="3">Belongs to the UreF family.</text>
</comment>
<dbReference type="PANTHER" id="PTHR33620:SF1">
    <property type="entry name" value="UREASE ACCESSORY PROTEIN F"/>
    <property type="match status" value="1"/>
</dbReference>
<name>A0A2R4MIC3_9HYPH</name>
<dbReference type="InterPro" id="IPR038277">
    <property type="entry name" value="UreF_sf"/>
</dbReference>
<keyword evidence="1 3" id="KW-0996">Nickel insertion</keyword>